<keyword evidence="3" id="KW-0862">Zinc</keyword>
<feature type="domain" description="Ubiquitin-like" evidence="5">
    <location>
        <begin position="2"/>
        <end position="68"/>
    </location>
</feature>
<dbReference type="InterPro" id="IPR035896">
    <property type="entry name" value="AN1-like_Znf"/>
</dbReference>
<dbReference type="SMART" id="SM00213">
    <property type="entry name" value="UBQ"/>
    <property type="match status" value="1"/>
</dbReference>
<dbReference type="PROSITE" id="PS51039">
    <property type="entry name" value="ZF_AN1"/>
    <property type="match status" value="1"/>
</dbReference>
<organism evidence="7">
    <name type="scientific">Blastobotrys adeninivorans</name>
    <name type="common">Yeast</name>
    <name type="synonym">Arxula adeninivorans</name>
    <dbReference type="NCBI Taxonomy" id="409370"/>
    <lineage>
        <taxon>Eukaryota</taxon>
        <taxon>Fungi</taxon>
        <taxon>Dikarya</taxon>
        <taxon>Ascomycota</taxon>
        <taxon>Saccharomycotina</taxon>
        <taxon>Dipodascomycetes</taxon>
        <taxon>Dipodascales</taxon>
        <taxon>Trichomonascaceae</taxon>
        <taxon>Blastobotrys</taxon>
    </lineage>
</organism>
<sequence>MIQVTVKSASTDTTIVLSVEPTQTVAQIKDLVKQHNINVHNLVYTDKPLDDTKTLEDYSITSDAVLHLESAPSSTVVTSHPPKKRKRCSFKNCISAPLRGVGDCGFCQGHFCSKHRLLEQHDCIGLHNCKQQLHERNAVKLQEQQTVANKV</sequence>
<dbReference type="EMBL" id="HG937692">
    <property type="protein sequence ID" value="CDP36510.1"/>
    <property type="molecule type" value="Genomic_DNA"/>
</dbReference>
<dbReference type="InterPro" id="IPR029071">
    <property type="entry name" value="Ubiquitin-like_domsf"/>
</dbReference>
<keyword evidence="2 4" id="KW-0863">Zinc-finger</keyword>
<dbReference type="GO" id="GO:0008270">
    <property type="term" value="F:zinc ion binding"/>
    <property type="evidence" value="ECO:0007669"/>
    <property type="project" value="UniProtKB-KW"/>
</dbReference>
<reference evidence="7" key="1">
    <citation type="submission" date="2014-02" db="EMBL/GenBank/DDBJ databases">
        <authorList>
            <person name="Genoscope - CEA"/>
        </authorList>
    </citation>
    <scope>NUCLEOTIDE SEQUENCE</scope>
    <source>
        <strain evidence="7">LS3</strain>
    </source>
</reference>
<dbReference type="SUPFAM" id="SSF54236">
    <property type="entry name" value="Ubiquitin-like"/>
    <property type="match status" value="1"/>
</dbReference>
<keyword evidence="1" id="KW-0479">Metal-binding</keyword>
<evidence type="ECO:0000256" key="3">
    <source>
        <dbReference type="ARBA" id="ARBA00022833"/>
    </source>
</evidence>
<dbReference type="InterPro" id="IPR000626">
    <property type="entry name" value="Ubiquitin-like_dom"/>
</dbReference>
<evidence type="ECO:0000256" key="1">
    <source>
        <dbReference type="ARBA" id="ARBA00022723"/>
    </source>
</evidence>
<dbReference type="SMART" id="SM00154">
    <property type="entry name" value="ZnF_AN1"/>
    <property type="match status" value="1"/>
</dbReference>
<dbReference type="Gene3D" id="3.10.20.90">
    <property type="entry name" value="Phosphatidylinositol 3-kinase Catalytic Subunit, Chain A, domain 1"/>
    <property type="match status" value="1"/>
</dbReference>
<dbReference type="Gene3D" id="4.10.1110.10">
    <property type="entry name" value="AN1-like Zinc finger"/>
    <property type="match status" value="1"/>
</dbReference>
<feature type="domain" description="AN1-type" evidence="6">
    <location>
        <begin position="82"/>
        <end position="131"/>
    </location>
</feature>
<evidence type="ECO:0000256" key="4">
    <source>
        <dbReference type="PROSITE-ProRule" id="PRU00449"/>
    </source>
</evidence>
<dbReference type="CDD" id="cd17039">
    <property type="entry name" value="Ubl_ubiquitin_like"/>
    <property type="match status" value="1"/>
</dbReference>
<evidence type="ECO:0000259" key="5">
    <source>
        <dbReference type="PROSITE" id="PS50053"/>
    </source>
</evidence>
<dbReference type="AlphaFoldDB" id="A0A060T5V4"/>
<proteinExistence type="predicted"/>
<accession>A0A060T5V4</accession>
<dbReference type="SUPFAM" id="SSF118310">
    <property type="entry name" value="AN1-like Zinc finger"/>
    <property type="match status" value="1"/>
</dbReference>
<protein>
    <submittedName>
        <fullName evidence="7">ARAD1B14718p</fullName>
    </submittedName>
</protein>
<evidence type="ECO:0000256" key="2">
    <source>
        <dbReference type="ARBA" id="ARBA00022771"/>
    </source>
</evidence>
<name>A0A060T5V4_BLAAD</name>
<dbReference type="PROSITE" id="PS50053">
    <property type="entry name" value="UBIQUITIN_2"/>
    <property type="match status" value="1"/>
</dbReference>
<dbReference type="InterPro" id="IPR000058">
    <property type="entry name" value="Znf_AN1"/>
</dbReference>
<dbReference type="PhylomeDB" id="A0A060T5V4"/>
<gene>
    <name evidence="7" type="ORF">GNLVRS02_ARAD1B14718g</name>
</gene>
<dbReference type="Pfam" id="PF01428">
    <property type="entry name" value="zf-AN1"/>
    <property type="match status" value="1"/>
</dbReference>
<evidence type="ECO:0000313" key="7">
    <source>
        <dbReference type="EMBL" id="CDP36510.1"/>
    </source>
</evidence>
<dbReference type="Pfam" id="PF00240">
    <property type="entry name" value="ubiquitin"/>
    <property type="match status" value="1"/>
</dbReference>
<evidence type="ECO:0000259" key="6">
    <source>
        <dbReference type="PROSITE" id="PS51039"/>
    </source>
</evidence>
<reference evidence="7" key="2">
    <citation type="submission" date="2014-06" db="EMBL/GenBank/DDBJ databases">
        <title>The complete genome of Blastobotrys (Arxula) adeninivorans LS3 - a yeast of biotechnological interest.</title>
        <authorList>
            <person name="Kunze G."/>
            <person name="Gaillardin C."/>
            <person name="Czernicka M."/>
            <person name="Durrens P."/>
            <person name="Martin T."/>
            <person name="Boer E."/>
            <person name="Gabaldon T."/>
            <person name="Cruz J."/>
            <person name="Talla E."/>
            <person name="Marck C."/>
            <person name="Goffeau A."/>
            <person name="Barbe V."/>
            <person name="Baret P."/>
            <person name="Baronian K."/>
            <person name="Beier S."/>
            <person name="Bleykasten C."/>
            <person name="Bode R."/>
            <person name="Casaregola S."/>
            <person name="Despons L."/>
            <person name="Fairhead C."/>
            <person name="Giersberg M."/>
            <person name="Gierski P."/>
            <person name="Hahnel U."/>
            <person name="Hartmann A."/>
            <person name="Jankowska D."/>
            <person name="Jubin C."/>
            <person name="Jung P."/>
            <person name="Lafontaine I."/>
            <person name="Leh-Louis V."/>
            <person name="Lemaire M."/>
            <person name="Marcet-Houben M."/>
            <person name="Mascher M."/>
            <person name="Morel G."/>
            <person name="Richard G.-F."/>
            <person name="Riechen J."/>
            <person name="Sacerdot C."/>
            <person name="Sarkar A."/>
            <person name="Savel G."/>
            <person name="Schacherer J."/>
            <person name="Sherman D."/>
            <person name="Straub M.-L."/>
            <person name="Stein N."/>
            <person name="Thierry A."/>
            <person name="Trautwein-Schult A."/>
            <person name="Westhof E."/>
            <person name="Worch S."/>
            <person name="Dujon B."/>
            <person name="Souciet J.-L."/>
            <person name="Wincker P."/>
            <person name="Scholz U."/>
            <person name="Neuveglise N."/>
        </authorList>
    </citation>
    <scope>NUCLEOTIDE SEQUENCE</scope>
    <source>
        <strain evidence="7">LS3</strain>
    </source>
</reference>